<dbReference type="Proteomes" id="UP000619838">
    <property type="component" value="Unassembled WGS sequence"/>
</dbReference>
<keyword evidence="3" id="KW-1185">Reference proteome</keyword>
<evidence type="ECO:0008006" key="4">
    <source>
        <dbReference type="Google" id="ProtNLM"/>
    </source>
</evidence>
<organism evidence="2 3">
    <name type="scientific">Prosthecochloris ethylica</name>
    <dbReference type="NCBI Taxonomy" id="2743976"/>
    <lineage>
        <taxon>Bacteria</taxon>
        <taxon>Pseudomonadati</taxon>
        <taxon>Chlorobiota</taxon>
        <taxon>Chlorobiia</taxon>
        <taxon>Chlorobiales</taxon>
        <taxon>Chlorobiaceae</taxon>
        <taxon>Prosthecochloris</taxon>
    </lineage>
</organism>
<evidence type="ECO:0000313" key="2">
    <source>
        <dbReference type="EMBL" id="MBF0637641.1"/>
    </source>
</evidence>
<keyword evidence="1" id="KW-0732">Signal</keyword>
<accession>A0ABR9XUF1</accession>
<feature type="chain" id="PRO_5046658278" description="DUF4402 domain-containing protein" evidence="1">
    <location>
        <begin position="28"/>
        <end position="210"/>
    </location>
</feature>
<gene>
    <name evidence="2" type="ORF">INT08_10715</name>
</gene>
<reference evidence="2 3" key="1">
    <citation type="journal article" date="2020" name="Microorganisms">
        <title>Simultaneous Genome Sequencing of Prosthecochloris ethylica and Desulfuromonas acetoxidans within a Syntrophic Mixture Reveals Unique Pili and Protein Interactions.</title>
        <authorList>
            <person name="Kyndt J.A."/>
            <person name="Van Beeumen J.J."/>
            <person name="Meyer T.E."/>
        </authorList>
    </citation>
    <scope>NUCLEOTIDE SEQUENCE [LARGE SCALE GENOMIC DNA]</scope>
    <source>
        <strain evidence="2 3">N3</strain>
    </source>
</reference>
<evidence type="ECO:0000256" key="1">
    <source>
        <dbReference type="SAM" id="SignalP"/>
    </source>
</evidence>
<feature type="signal peptide" evidence="1">
    <location>
        <begin position="1"/>
        <end position="27"/>
    </location>
</feature>
<comment type="caution">
    <text evidence="2">The sequence shown here is derived from an EMBL/GenBank/DDBJ whole genome shotgun (WGS) entry which is preliminary data.</text>
</comment>
<proteinExistence type="predicted"/>
<name>A0ABR9XUF1_9CHLB</name>
<evidence type="ECO:0000313" key="3">
    <source>
        <dbReference type="Proteomes" id="UP000619838"/>
    </source>
</evidence>
<protein>
    <recommendedName>
        <fullName evidence="4">DUF4402 domain-containing protein</fullName>
    </recommendedName>
</protein>
<dbReference type="EMBL" id="JADGII010000033">
    <property type="protein sequence ID" value="MBF0637641.1"/>
    <property type="molecule type" value="Genomic_DNA"/>
</dbReference>
<dbReference type="RefSeq" id="WP_175187514.1">
    <property type="nucleotide sequence ID" value="NZ_JABVZQ010000010.1"/>
</dbReference>
<sequence>MNATLKNTIASALFATALFMTAGTAHATVKGAGQSVSADTKVSVTVPDFIILHYHDNLNLNFGTANAVTVNEGSNQFDVSWTGTATGGDESQLQNKDDAMESFFQGDSKVTVALDGMWAVRGLSESGKARITISGEQDRMEQDGSVISITDKNVYQGDKNNKGKNIDVALNGFGLSNATIGGVELGLDFSKTTKSGTHTGATYTITAETI</sequence>